<feature type="transmembrane region" description="Helical" evidence="9">
    <location>
        <begin position="73"/>
        <end position="91"/>
    </location>
</feature>
<dbReference type="OrthoDB" id="29558at2759"/>
<keyword evidence="7 9" id="KW-0472">Membrane</keyword>
<evidence type="ECO:0000256" key="4">
    <source>
        <dbReference type="ARBA" id="ARBA00022692"/>
    </source>
</evidence>
<comment type="similarity">
    <text evidence="2">Belongs to the SPCS2 family.</text>
</comment>
<evidence type="ECO:0000256" key="8">
    <source>
        <dbReference type="ARBA" id="ARBA00045608"/>
    </source>
</evidence>
<name>A0A0J9X733_GEOCN</name>
<keyword evidence="11" id="KW-1185">Reference proteome</keyword>
<gene>
    <name evidence="10" type="ORF">BN980_GECA04s06522g</name>
</gene>
<feature type="transmembrane region" description="Helical" evidence="9">
    <location>
        <begin position="43"/>
        <end position="61"/>
    </location>
</feature>
<dbReference type="GO" id="GO:0005787">
    <property type="term" value="C:signal peptidase complex"/>
    <property type="evidence" value="ECO:0007669"/>
    <property type="project" value="InterPro"/>
</dbReference>
<protein>
    <recommendedName>
        <fullName evidence="3">Signal peptidase complex subunit 2</fullName>
    </recommendedName>
</protein>
<keyword evidence="6 9" id="KW-1133">Transmembrane helix</keyword>
<dbReference type="AlphaFoldDB" id="A0A0J9X733"/>
<evidence type="ECO:0000256" key="7">
    <source>
        <dbReference type="ARBA" id="ARBA00023136"/>
    </source>
</evidence>
<evidence type="ECO:0000313" key="11">
    <source>
        <dbReference type="Proteomes" id="UP000242525"/>
    </source>
</evidence>
<proteinExistence type="inferred from homology"/>
<dbReference type="Pfam" id="PF06703">
    <property type="entry name" value="SPC25"/>
    <property type="match status" value="1"/>
</dbReference>
<comment type="subcellular location">
    <subcellularLocation>
        <location evidence="1">Endoplasmic reticulum membrane</location>
        <topology evidence="1">Multi-pass membrane protein</topology>
    </subcellularLocation>
</comment>
<evidence type="ECO:0000256" key="3">
    <source>
        <dbReference type="ARBA" id="ARBA00017057"/>
    </source>
</evidence>
<dbReference type="PANTHER" id="PTHR13085">
    <property type="entry name" value="MICROSOMAL SIGNAL PEPTIDASE 25 KDA SUBUNIT"/>
    <property type="match status" value="1"/>
</dbReference>
<dbReference type="GO" id="GO:0006465">
    <property type="term" value="P:signal peptide processing"/>
    <property type="evidence" value="ECO:0007669"/>
    <property type="project" value="InterPro"/>
</dbReference>
<evidence type="ECO:0000256" key="5">
    <source>
        <dbReference type="ARBA" id="ARBA00022824"/>
    </source>
</evidence>
<evidence type="ECO:0000256" key="6">
    <source>
        <dbReference type="ARBA" id="ARBA00022989"/>
    </source>
</evidence>
<dbReference type="GO" id="GO:0045047">
    <property type="term" value="P:protein targeting to ER"/>
    <property type="evidence" value="ECO:0007669"/>
    <property type="project" value="TreeGrafter"/>
</dbReference>
<comment type="function">
    <text evidence="8">Component of the signal peptidase complex (SPC) which catalyzes the cleavage of N-terminal signal sequences from nascent proteins as they are translocated into the lumen of the endoplasmic reticulum. Enhances the enzymatic activity of SPC and facilitates the interactions between different components of the translocation site.</text>
</comment>
<keyword evidence="4 9" id="KW-0812">Transmembrane</keyword>
<organism evidence="10 11">
    <name type="scientific">Geotrichum candidum</name>
    <name type="common">Oospora lactis</name>
    <name type="synonym">Dipodascus geotrichum</name>
    <dbReference type="NCBI Taxonomy" id="1173061"/>
    <lineage>
        <taxon>Eukaryota</taxon>
        <taxon>Fungi</taxon>
        <taxon>Dikarya</taxon>
        <taxon>Ascomycota</taxon>
        <taxon>Saccharomycotina</taxon>
        <taxon>Dipodascomycetes</taxon>
        <taxon>Dipodascales</taxon>
        <taxon>Dipodascaceae</taxon>
        <taxon>Geotrichum</taxon>
    </lineage>
</organism>
<sequence length="183" mass="20316">MSGTQDKPINLASISDLKNTSDDQLALIFKKQGYTVSHAQTNVRLALGYASVLVAAFVALYDKHYGFSAAYNVTAVCLVVYTLLTCAYFYWVRFVEHGVVYTGVNDASPSTTIKVYTEVPDKYTPTYKIRIEKVQGDNKTSTSEAQESFTQWFGRNGLIVYEKFEAWVVDTSNGGVAESKKAK</sequence>
<reference evidence="10" key="1">
    <citation type="submission" date="2014-03" db="EMBL/GenBank/DDBJ databases">
        <authorList>
            <person name="Casaregola S."/>
        </authorList>
    </citation>
    <scope>NUCLEOTIDE SEQUENCE [LARGE SCALE GENOMIC DNA]</scope>
    <source>
        <strain evidence="10">CLIB 918</strain>
    </source>
</reference>
<dbReference type="STRING" id="1173061.A0A0J9X733"/>
<accession>A0A0J9X733</accession>
<evidence type="ECO:0000256" key="1">
    <source>
        <dbReference type="ARBA" id="ARBA00004477"/>
    </source>
</evidence>
<evidence type="ECO:0000313" key="10">
    <source>
        <dbReference type="EMBL" id="CDO53235.1"/>
    </source>
</evidence>
<keyword evidence="5" id="KW-0256">Endoplasmic reticulum</keyword>
<evidence type="ECO:0000256" key="2">
    <source>
        <dbReference type="ARBA" id="ARBA00007324"/>
    </source>
</evidence>
<dbReference type="PANTHER" id="PTHR13085:SF0">
    <property type="entry name" value="SIGNAL PEPTIDASE COMPLEX SUBUNIT 2"/>
    <property type="match status" value="1"/>
</dbReference>
<evidence type="ECO:0000256" key="9">
    <source>
        <dbReference type="SAM" id="Phobius"/>
    </source>
</evidence>
<dbReference type="Proteomes" id="UP000242525">
    <property type="component" value="Unassembled WGS sequence"/>
</dbReference>
<dbReference type="InterPro" id="IPR009582">
    <property type="entry name" value="Spc2/SPCS2"/>
</dbReference>
<dbReference type="EMBL" id="CCBN010000004">
    <property type="protein sequence ID" value="CDO53235.1"/>
    <property type="molecule type" value="Genomic_DNA"/>
</dbReference>
<comment type="caution">
    <text evidence="10">The sequence shown here is derived from an EMBL/GenBank/DDBJ whole genome shotgun (WGS) entry which is preliminary data.</text>
</comment>